<evidence type="ECO:0000256" key="1">
    <source>
        <dbReference type="ARBA" id="ARBA00022741"/>
    </source>
</evidence>
<dbReference type="InParanoid" id="C5LVS7"/>
<keyword evidence="4" id="KW-0493">Microtubule</keyword>
<dbReference type="PANTHER" id="PTHR24115">
    <property type="entry name" value="KINESIN-RELATED"/>
    <property type="match status" value="1"/>
</dbReference>
<dbReference type="GO" id="GO:0005871">
    <property type="term" value="C:kinesin complex"/>
    <property type="evidence" value="ECO:0007669"/>
    <property type="project" value="TreeGrafter"/>
</dbReference>
<dbReference type="InterPro" id="IPR027640">
    <property type="entry name" value="Kinesin-like_fam"/>
</dbReference>
<dbReference type="RefSeq" id="XP_002766483.1">
    <property type="nucleotide sequence ID" value="XM_002766437.1"/>
</dbReference>
<evidence type="ECO:0000256" key="3">
    <source>
        <dbReference type="PROSITE-ProRule" id="PRU00283"/>
    </source>
</evidence>
<dbReference type="InterPro" id="IPR036961">
    <property type="entry name" value="Kinesin_motor_dom_sf"/>
</dbReference>
<dbReference type="GeneID" id="9044874"/>
<evidence type="ECO:0000259" key="6">
    <source>
        <dbReference type="PROSITE" id="PS50067"/>
    </source>
</evidence>
<dbReference type="Proteomes" id="UP000007800">
    <property type="component" value="Unassembled WGS sequence"/>
</dbReference>
<evidence type="ECO:0000313" key="7">
    <source>
        <dbReference type="EMBL" id="EEQ99200.1"/>
    </source>
</evidence>
<dbReference type="InterPro" id="IPR001752">
    <property type="entry name" value="Kinesin_motor_dom"/>
</dbReference>
<dbReference type="GO" id="GO:0005524">
    <property type="term" value="F:ATP binding"/>
    <property type="evidence" value="ECO:0007669"/>
    <property type="project" value="UniProtKB-UniRule"/>
</dbReference>
<protein>
    <recommendedName>
        <fullName evidence="4">Kinesin-like protein</fullName>
    </recommendedName>
</protein>
<feature type="coiled-coil region" evidence="5">
    <location>
        <begin position="347"/>
        <end position="374"/>
    </location>
</feature>
<dbReference type="GO" id="GO:0007018">
    <property type="term" value="P:microtubule-based movement"/>
    <property type="evidence" value="ECO:0007669"/>
    <property type="project" value="InterPro"/>
</dbReference>
<dbReference type="EMBL" id="GG685971">
    <property type="protein sequence ID" value="EEQ99200.1"/>
    <property type="molecule type" value="Genomic_DNA"/>
</dbReference>
<reference evidence="7 8" key="1">
    <citation type="submission" date="2008-07" db="EMBL/GenBank/DDBJ databases">
        <authorList>
            <person name="El-Sayed N."/>
            <person name="Caler E."/>
            <person name="Inman J."/>
            <person name="Amedeo P."/>
            <person name="Hass B."/>
            <person name="Wortman J."/>
        </authorList>
    </citation>
    <scope>NUCLEOTIDE SEQUENCE [LARGE SCALE GENOMIC DNA]</scope>
    <source>
        <strain evidence="8">ATCC 50983 / TXsc</strain>
    </source>
</reference>
<keyword evidence="5" id="KW-0175">Coiled coil</keyword>
<dbReference type="Gene3D" id="3.40.850.10">
    <property type="entry name" value="Kinesin motor domain"/>
    <property type="match status" value="1"/>
</dbReference>
<dbReference type="SMART" id="SM00129">
    <property type="entry name" value="KISc"/>
    <property type="match status" value="1"/>
</dbReference>
<comment type="similarity">
    <text evidence="3 4">Belongs to the TRAFAC class myosin-kinesin ATPase superfamily. Kinesin family.</text>
</comment>
<evidence type="ECO:0000313" key="8">
    <source>
        <dbReference type="Proteomes" id="UP000007800"/>
    </source>
</evidence>
<dbReference type="GO" id="GO:0008017">
    <property type="term" value="F:microtubule binding"/>
    <property type="evidence" value="ECO:0007669"/>
    <property type="project" value="InterPro"/>
</dbReference>
<accession>C5LVS7</accession>
<organism evidence="8">
    <name type="scientific">Perkinsus marinus (strain ATCC 50983 / TXsc)</name>
    <dbReference type="NCBI Taxonomy" id="423536"/>
    <lineage>
        <taxon>Eukaryota</taxon>
        <taxon>Sar</taxon>
        <taxon>Alveolata</taxon>
        <taxon>Perkinsozoa</taxon>
        <taxon>Perkinsea</taxon>
        <taxon>Perkinsida</taxon>
        <taxon>Perkinsidae</taxon>
        <taxon>Perkinsus</taxon>
    </lineage>
</organism>
<feature type="binding site" evidence="3">
    <location>
        <begin position="51"/>
        <end position="58"/>
    </location>
    <ligand>
        <name>ATP</name>
        <dbReference type="ChEBI" id="CHEBI:30616"/>
    </ligand>
</feature>
<keyword evidence="3 4" id="KW-0505">Motor protein</keyword>
<dbReference type="SUPFAM" id="SSF52540">
    <property type="entry name" value="P-loop containing nucleoside triphosphate hydrolases"/>
    <property type="match status" value="1"/>
</dbReference>
<dbReference type="OrthoDB" id="3176171at2759"/>
<dbReference type="PROSITE" id="PS00411">
    <property type="entry name" value="KINESIN_MOTOR_1"/>
    <property type="match status" value="1"/>
</dbReference>
<dbReference type="PANTHER" id="PTHR24115:SF1004">
    <property type="entry name" value="KINESIN-LIKE PROTEIN KIF15"/>
    <property type="match status" value="1"/>
</dbReference>
<dbReference type="GO" id="GO:0005874">
    <property type="term" value="C:microtubule"/>
    <property type="evidence" value="ECO:0007669"/>
    <property type="project" value="UniProtKB-KW"/>
</dbReference>
<dbReference type="CDD" id="cd00106">
    <property type="entry name" value="KISc"/>
    <property type="match status" value="1"/>
</dbReference>
<dbReference type="InterPro" id="IPR019821">
    <property type="entry name" value="Kinesin_motor_CS"/>
</dbReference>
<keyword evidence="8" id="KW-1185">Reference proteome</keyword>
<keyword evidence="1 3" id="KW-0547">Nucleotide-binding</keyword>
<proteinExistence type="inferred from homology"/>
<dbReference type="OMA" id="ITKQRIC"/>
<dbReference type="AlphaFoldDB" id="C5LVS7"/>
<keyword evidence="2 3" id="KW-0067">ATP-binding</keyword>
<dbReference type="PROSITE" id="PS50067">
    <property type="entry name" value="KINESIN_MOTOR_2"/>
    <property type="match status" value="1"/>
</dbReference>
<feature type="domain" description="Kinesin motor" evidence="6">
    <location>
        <begin position="1"/>
        <end position="288"/>
    </location>
</feature>
<dbReference type="InterPro" id="IPR027417">
    <property type="entry name" value="P-loop_NTPase"/>
</dbReference>
<dbReference type="Pfam" id="PF00225">
    <property type="entry name" value="Kinesin"/>
    <property type="match status" value="1"/>
</dbReference>
<evidence type="ECO:0000256" key="5">
    <source>
        <dbReference type="SAM" id="Coils"/>
    </source>
</evidence>
<evidence type="ECO:0000256" key="2">
    <source>
        <dbReference type="ARBA" id="ARBA00022840"/>
    </source>
</evidence>
<dbReference type="GO" id="GO:0016887">
    <property type="term" value="F:ATP hydrolysis activity"/>
    <property type="evidence" value="ECO:0007669"/>
    <property type="project" value="TreeGrafter"/>
</dbReference>
<dbReference type="PRINTS" id="PR00380">
    <property type="entry name" value="KINESINHEAVY"/>
</dbReference>
<name>C5LVS7_PERM5</name>
<evidence type="ECO:0000256" key="4">
    <source>
        <dbReference type="RuleBase" id="RU000394"/>
    </source>
</evidence>
<sequence>MGKCVQVGHAILCYSNVFGPEATQEDVYNTTVGEVLDAVLDGFNGAVFAYGVTGSGKTFTMMGSTENKGLIPQSFGELFYKVNARPGATISVSFLEIYGKKLVDLLNTDARALSAKTNTTTNLEICGNSTRIHVRGITEIVVKNETQALEVLQDGCKMLHFRQTECNESSSRSHAVFTINYTSCAGRRSKLVMIDLAGSENVKRSKVTDGVKEAGEINSSLSVLGRVVEALNSGSSHIPYRESLLTRLLQDSLGGSCKTCMIATINPERSEYRQTMNTLQFAQRMKEVKRVHRENIGAKEQHIEDVRELVSAAAAAACNQQTATRLEAELIEMKRQVSRTPGLTSQLEVQGAEIQRLRAALERVTRERDEAMGKMNIVSNDVRTEAKRDENAKVSNLKKYFAMQITKQRICKLASTYC</sequence>
<gene>
    <name evidence="7" type="ORF">Pmar_PMAR018319</name>
</gene>
<dbReference type="GO" id="GO:0003777">
    <property type="term" value="F:microtubule motor activity"/>
    <property type="evidence" value="ECO:0007669"/>
    <property type="project" value="InterPro"/>
</dbReference>